<dbReference type="Pfam" id="PF22623">
    <property type="entry name" value="zf-CCCH_9"/>
    <property type="match status" value="1"/>
</dbReference>
<dbReference type="SUPFAM" id="SSF90229">
    <property type="entry name" value="CCCH zinc finger"/>
    <property type="match status" value="2"/>
</dbReference>
<dbReference type="EMBL" id="CALNXI010000014">
    <property type="protein sequence ID" value="CAH3014797.1"/>
    <property type="molecule type" value="Genomic_DNA"/>
</dbReference>
<evidence type="ECO:0000256" key="2">
    <source>
        <dbReference type="ARBA" id="ARBA00022771"/>
    </source>
</evidence>
<feature type="zinc finger region" description="C3H1-type" evidence="4">
    <location>
        <begin position="827"/>
        <end position="854"/>
    </location>
</feature>
<feature type="compositionally biased region" description="Basic and acidic residues" evidence="5">
    <location>
        <begin position="674"/>
        <end position="687"/>
    </location>
</feature>
<feature type="compositionally biased region" description="Acidic residues" evidence="5">
    <location>
        <begin position="501"/>
        <end position="521"/>
    </location>
</feature>
<reference evidence="7 8" key="1">
    <citation type="submission" date="2022-05" db="EMBL/GenBank/DDBJ databases">
        <authorList>
            <consortium name="Genoscope - CEA"/>
            <person name="William W."/>
        </authorList>
    </citation>
    <scope>NUCLEOTIDE SEQUENCE [LARGE SCALE GENOMIC DNA]</scope>
</reference>
<feature type="region of interest" description="Disordered" evidence="5">
    <location>
        <begin position="187"/>
        <end position="272"/>
    </location>
</feature>
<feature type="compositionally biased region" description="Basic and acidic residues" evidence="5">
    <location>
        <begin position="523"/>
        <end position="542"/>
    </location>
</feature>
<dbReference type="InterPro" id="IPR036855">
    <property type="entry name" value="Znf_CCCH_sf"/>
</dbReference>
<keyword evidence="8" id="KW-1185">Reference proteome</keyword>
<dbReference type="InterPro" id="IPR000571">
    <property type="entry name" value="Znf_CCCH"/>
</dbReference>
<dbReference type="Proteomes" id="UP001159427">
    <property type="component" value="Unassembled WGS sequence"/>
</dbReference>
<feature type="compositionally biased region" description="Polar residues" evidence="5">
    <location>
        <begin position="478"/>
        <end position="495"/>
    </location>
</feature>
<keyword evidence="2 4" id="KW-0863">Zinc-finger</keyword>
<keyword evidence="1 4" id="KW-0479">Metal-binding</keyword>
<sequence length="1000" mass="110970">MADSRPTMSLKNLLSKVPALLPSTEEAWPKQAPKEDAPAHHLEASYRNSPLYSATSRPTLDEFLRTNYLMIPEFVKQVNEAKKASGIEESEKDVQSTACCEQSLKETTHSVHFLAEQNTGKDVENKQGAVKLTEEIEISRTITGGEKSTLNSQKQITSEEIEVPPPQKPKPRVKKVMKGGCLVIIPAPQPRNRSVHNTPTSGENIIKSDKATVTSADRKQLENHPKEALKEKNFENTNGSQARLKDVDQKSSSVHPKEGKQHLQSDILSGEHKQKPVTLASFCDTDIMEESSQDPVRSPSKKRASVCKEGDKSLHSRDIQDKEPVIEISNGHCVTSQKEEVNKNSGEILLKIKNLPAKRGDLPQEPKKSNVISSKAVTEKTDRNYEKNAALLATDPEEISIGNKLIDNLQDEVVVKPANKERDHVEEREDDSVEGLRMNQEKIDIDDKHSTSEDGVLYGNNHFCDDLTSVYVEGHDVTTANDGNNSETANGSSMCNYDKSDDGDRDGDDGDRDDDDDDNDESGNIHDDEGSTKYTEKDKDDNETSDDEDHDDCNGQGGEESVSTNGKISVKVSEDEYAELVMDDTNSDGEDEGDDFNPRDSDDDSDEEEGEIKSDYEPEDMHLNSDTEDCTGGITFYQDTTQRKSKNHFRNMQRKKRKAKNQRKKASRKRAKAEKKAINERITRSKSSDPNSKIANDKGKHIQAAASQSSAIRDRPKNLASLNKRETSEMLLKQQSVHTTTQTKSTDQNTSQEGSLNKPPGQSQSEQGSLLSLVSSYAVDCTVAASEKLALKRSRGGQHAKKLKKAKRKAAAWERIRKGEPHPRTRTAPKPICGYYIHGKCKMGSQCSFRHDKSAIVRKRELSGYPCSQTGFFHTGTNCWGGERCKFSHDALTEETRRLLQEILKPPVAQPVQETSPVGSESSVKTQSVSDTSHYDENMPTLDSSGYNLRSSTLKRRLSTDGSDQMTGEKTARRENACEKSSSTGQGSLFLPGLYKDMSS</sequence>
<feature type="compositionally biased region" description="Basic and acidic residues" evidence="5">
    <location>
        <begin position="243"/>
        <end position="272"/>
    </location>
</feature>
<gene>
    <name evidence="7" type="ORF">PEVE_00006194</name>
</gene>
<evidence type="ECO:0000259" key="6">
    <source>
        <dbReference type="PROSITE" id="PS50103"/>
    </source>
</evidence>
<feature type="region of interest" description="Disordered" evidence="5">
    <location>
        <begin position="289"/>
        <end position="316"/>
    </location>
</feature>
<dbReference type="PROSITE" id="PS50103">
    <property type="entry name" value="ZF_C3H1"/>
    <property type="match status" value="1"/>
</dbReference>
<feature type="compositionally biased region" description="Basic and acidic residues" evidence="5">
    <location>
        <begin position="306"/>
        <end position="316"/>
    </location>
</feature>
<feature type="compositionally biased region" description="Basic and acidic residues" evidence="5">
    <location>
        <begin position="206"/>
        <end position="234"/>
    </location>
</feature>
<feature type="compositionally biased region" description="Polar residues" evidence="5">
    <location>
        <begin position="191"/>
        <end position="203"/>
    </location>
</feature>
<dbReference type="SMART" id="SM00356">
    <property type="entry name" value="ZnF_C3H1"/>
    <property type="match status" value="2"/>
</dbReference>
<proteinExistence type="predicted"/>
<evidence type="ECO:0000313" key="7">
    <source>
        <dbReference type="EMBL" id="CAH3014797.1"/>
    </source>
</evidence>
<name>A0ABN8LCK2_9CNID</name>
<feature type="compositionally biased region" description="Basic and acidic residues" evidence="5">
    <location>
        <begin position="611"/>
        <end position="625"/>
    </location>
</feature>
<dbReference type="Gene3D" id="4.10.1000.10">
    <property type="entry name" value="Zinc finger, CCCH-type"/>
    <property type="match status" value="1"/>
</dbReference>
<accession>A0ABN8LCK2</accession>
<evidence type="ECO:0000256" key="4">
    <source>
        <dbReference type="PROSITE-ProRule" id="PRU00723"/>
    </source>
</evidence>
<feature type="compositionally biased region" description="Basic residues" evidence="5">
    <location>
        <begin position="643"/>
        <end position="673"/>
    </location>
</feature>
<comment type="caution">
    <text evidence="7">The sequence shown here is derived from an EMBL/GenBank/DDBJ whole genome shotgun (WGS) entry which is preliminary data.</text>
</comment>
<dbReference type="InterPro" id="IPR054361">
    <property type="entry name" value="Znf-CCCH_ZC3H4/6/8"/>
</dbReference>
<evidence type="ECO:0000313" key="8">
    <source>
        <dbReference type="Proteomes" id="UP001159427"/>
    </source>
</evidence>
<feature type="region of interest" description="Disordered" evidence="5">
    <location>
        <begin position="478"/>
        <end position="769"/>
    </location>
</feature>
<keyword evidence="3 4" id="KW-0862">Zinc</keyword>
<feature type="compositionally biased region" description="Polar residues" evidence="5">
    <location>
        <begin position="941"/>
        <end position="952"/>
    </location>
</feature>
<feature type="region of interest" description="Disordered" evidence="5">
    <location>
        <begin position="906"/>
        <end position="1000"/>
    </location>
</feature>
<feature type="compositionally biased region" description="Polar residues" evidence="5">
    <location>
        <begin position="912"/>
        <end position="932"/>
    </location>
</feature>
<feature type="compositionally biased region" description="Basic and acidic residues" evidence="5">
    <location>
        <begin position="712"/>
        <end position="728"/>
    </location>
</feature>
<feature type="compositionally biased region" description="Basic and acidic residues" evidence="5">
    <location>
        <begin position="439"/>
        <end position="452"/>
    </location>
</feature>
<protein>
    <recommendedName>
        <fullName evidence="6">C3H1-type domain-containing protein</fullName>
    </recommendedName>
</protein>
<feature type="region of interest" description="Disordered" evidence="5">
    <location>
        <begin position="419"/>
        <end position="452"/>
    </location>
</feature>
<feature type="domain" description="C3H1-type" evidence="6">
    <location>
        <begin position="827"/>
        <end position="854"/>
    </location>
</feature>
<evidence type="ECO:0000256" key="5">
    <source>
        <dbReference type="SAM" id="MobiDB-lite"/>
    </source>
</evidence>
<organism evidence="7 8">
    <name type="scientific">Porites evermanni</name>
    <dbReference type="NCBI Taxonomy" id="104178"/>
    <lineage>
        <taxon>Eukaryota</taxon>
        <taxon>Metazoa</taxon>
        <taxon>Cnidaria</taxon>
        <taxon>Anthozoa</taxon>
        <taxon>Hexacorallia</taxon>
        <taxon>Scleractinia</taxon>
        <taxon>Fungiina</taxon>
        <taxon>Poritidae</taxon>
        <taxon>Porites</taxon>
    </lineage>
</organism>
<evidence type="ECO:0000256" key="1">
    <source>
        <dbReference type="ARBA" id="ARBA00022723"/>
    </source>
</evidence>
<feature type="compositionally biased region" description="Low complexity" evidence="5">
    <location>
        <begin position="734"/>
        <end position="752"/>
    </location>
</feature>
<feature type="compositionally biased region" description="Acidic residues" evidence="5">
    <location>
        <begin position="575"/>
        <end position="610"/>
    </location>
</feature>
<evidence type="ECO:0000256" key="3">
    <source>
        <dbReference type="ARBA" id="ARBA00022833"/>
    </source>
</evidence>